<feature type="transmembrane region" description="Helical" evidence="2">
    <location>
        <begin position="145"/>
        <end position="164"/>
    </location>
</feature>
<evidence type="ECO:0000256" key="2">
    <source>
        <dbReference type="SAM" id="Phobius"/>
    </source>
</evidence>
<feature type="transmembrane region" description="Helical" evidence="2">
    <location>
        <begin position="53"/>
        <end position="73"/>
    </location>
</feature>
<dbReference type="Proteomes" id="UP001230908">
    <property type="component" value="Unassembled WGS sequence"/>
</dbReference>
<sequence>MAASRAELLVRKPGQPPVVSYLELFFDLVFVFALTQLSRWGLDQLASQHQVAVAGQAVLLLLALMMVWLLTAWITNVYDPQRPEIQLVVATAMFGALVMAVALPEAFGPKALEFAGAYVTIHIGRGLVLVPLLRGQGEAQRRAAGTLLWFAVSAVWWIVGATADENSTRVALWALALAIEYTGAMLFFPAPWVRHRRWPVVAKHIAERYLQFFIITLGELIAVTGATNGANYLESGGSVAAFFISFVTTLLLWRTYLYRAGALLPAAIAAAPAPARLTREALLAHLIMVAGIVAADAGFELVIAQPMGHTSVTWIGLIVGGPAVFLAGRVLFGHAIFARVSESRVIGALLLALTAPAMIFLPPLAVAIMVTLVLVGIVVSDVILARGRPPKPPSPPDGRPTTGRGRT</sequence>
<reference evidence="3 4" key="1">
    <citation type="submission" date="2023-08" db="EMBL/GenBank/DDBJ databases">
        <title>Phytohabitans sansha sp. nov., isolated from marine sediment.</title>
        <authorList>
            <person name="Zhao Y."/>
            <person name="Yi K."/>
        </authorList>
    </citation>
    <scope>NUCLEOTIDE SEQUENCE [LARGE SCALE GENOMIC DNA]</scope>
    <source>
        <strain evidence="3 4">ZYX-F-186</strain>
    </source>
</reference>
<protein>
    <submittedName>
        <fullName evidence="3">Low temperature requirement protein A</fullName>
    </submittedName>
</protein>
<dbReference type="InterPro" id="IPR010640">
    <property type="entry name" value="Low_temperature_requirement_A"/>
</dbReference>
<feature type="transmembrane region" description="Helical" evidence="2">
    <location>
        <begin position="236"/>
        <end position="253"/>
    </location>
</feature>
<feature type="transmembrane region" description="Helical" evidence="2">
    <location>
        <begin position="282"/>
        <end position="305"/>
    </location>
</feature>
<dbReference type="Pfam" id="PF06772">
    <property type="entry name" value="LtrA"/>
    <property type="match status" value="1"/>
</dbReference>
<keyword evidence="2" id="KW-0472">Membrane</keyword>
<feature type="transmembrane region" description="Helical" evidence="2">
    <location>
        <begin position="170"/>
        <end position="188"/>
    </location>
</feature>
<feature type="region of interest" description="Disordered" evidence="1">
    <location>
        <begin position="388"/>
        <end position="407"/>
    </location>
</feature>
<proteinExistence type="predicted"/>
<organism evidence="3 4">
    <name type="scientific">Phytohabitans maris</name>
    <dbReference type="NCBI Taxonomy" id="3071409"/>
    <lineage>
        <taxon>Bacteria</taxon>
        <taxon>Bacillati</taxon>
        <taxon>Actinomycetota</taxon>
        <taxon>Actinomycetes</taxon>
        <taxon>Micromonosporales</taxon>
        <taxon>Micromonosporaceae</taxon>
    </lineage>
</organism>
<name>A0ABU0ZC38_9ACTN</name>
<feature type="transmembrane region" description="Helical" evidence="2">
    <location>
        <begin position="344"/>
        <end position="361"/>
    </location>
</feature>
<dbReference type="PANTHER" id="PTHR36840">
    <property type="entry name" value="BLL5714 PROTEIN"/>
    <property type="match status" value="1"/>
</dbReference>
<evidence type="ECO:0000313" key="3">
    <source>
        <dbReference type="EMBL" id="MDQ7904635.1"/>
    </source>
</evidence>
<keyword evidence="2" id="KW-1133">Transmembrane helix</keyword>
<accession>A0ABU0ZC38</accession>
<keyword evidence="4" id="KW-1185">Reference proteome</keyword>
<dbReference type="PANTHER" id="PTHR36840:SF1">
    <property type="entry name" value="BLL5714 PROTEIN"/>
    <property type="match status" value="1"/>
</dbReference>
<feature type="transmembrane region" description="Helical" evidence="2">
    <location>
        <begin position="115"/>
        <end position="133"/>
    </location>
</feature>
<keyword evidence="2" id="KW-0812">Transmembrane</keyword>
<evidence type="ECO:0000313" key="4">
    <source>
        <dbReference type="Proteomes" id="UP001230908"/>
    </source>
</evidence>
<dbReference type="RefSeq" id="WP_308711906.1">
    <property type="nucleotide sequence ID" value="NZ_JAVHUY010000007.1"/>
</dbReference>
<dbReference type="EMBL" id="JAVHUY010000007">
    <property type="protein sequence ID" value="MDQ7904635.1"/>
    <property type="molecule type" value="Genomic_DNA"/>
</dbReference>
<feature type="transmembrane region" description="Helical" evidence="2">
    <location>
        <begin position="209"/>
        <end position="230"/>
    </location>
</feature>
<feature type="transmembrane region" description="Helical" evidence="2">
    <location>
        <begin position="311"/>
        <end position="332"/>
    </location>
</feature>
<feature type="transmembrane region" description="Helical" evidence="2">
    <location>
        <begin position="21"/>
        <end position="41"/>
    </location>
</feature>
<comment type="caution">
    <text evidence="3">The sequence shown here is derived from an EMBL/GenBank/DDBJ whole genome shotgun (WGS) entry which is preliminary data.</text>
</comment>
<gene>
    <name evidence="3" type="ORF">RB614_08880</name>
</gene>
<evidence type="ECO:0000256" key="1">
    <source>
        <dbReference type="SAM" id="MobiDB-lite"/>
    </source>
</evidence>
<feature type="transmembrane region" description="Helical" evidence="2">
    <location>
        <begin position="85"/>
        <end position="103"/>
    </location>
</feature>